<gene>
    <name evidence="2" type="ORF">SAMN05216552_1001184</name>
</gene>
<organism evidence="2 3">
    <name type="scientific">Pseudoduganella namucuonensis</name>
    <dbReference type="NCBI Taxonomy" id="1035707"/>
    <lineage>
        <taxon>Bacteria</taxon>
        <taxon>Pseudomonadati</taxon>
        <taxon>Pseudomonadota</taxon>
        <taxon>Betaproteobacteria</taxon>
        <taxon>Burkholderiales</taxon>
        <taxon>Oxalobacteraceae</taxon>
        <taxon>Telluria group</taxon>
        <taxon>Pseudoduganella</taxon>
    </lineage>
</organism>
<reference evidence="3" key="1">
    <citation type="submission" date="2016-10" db="EMBL/GenBank/DDBJ databases">
        <authorList>
            <person name="Varghese N."/>
            <person name="Submissions S."/>
        </authorList>
    </citation>
    <scope>NUCLEOTIDE SEQUENCE [LARGE SCALE GENOMIC DNA]</scope>
    <source>
        <strain evidence="3">CGMCC 1.11014</strain>
    </source>
</reference>
<dbReference type="InterPro" id="IPR047811">
    <property type="entry name" value="CytC_ox_assmbl_put"/>
</dbReference>
<keyword evidence="1" id="KW-0812">Transmembrane</keyword>
<keyword evidence="1" id="KW-1133">Transmembrane helix</keyword>
<evidence type="ECO:0000313" key="2">
    <source>
        <dbReference type="EMBL" id="SFU28209.1"/>
    </source>
</evidence>
<name>A0A1I7EWE5_9BURK</name>
<dbReference type="NCBIfam" id="NF038351">
    <property type="entry name" value="cyt_ox_assem_30"/>
    <property type="match status" value="1"/>
</dbReference>
<evidence type="ECO:0000313" key="3">
    <source>
        <dbReference type="Proteomes" id="UP000199391"/>
    </source>
</evidence>
<sequence length="35" mass="3824">MSDRKKPNNLKLALTLGSIAVVFFAAVFVKRSLMG</sequence>
<dbReference type="Proteomes" id="UP000199391">
    <property type="component" value="Unassembled WGS sequence"/>
</dbReference>
<protein>
    <submittedName>
        <fullName evidence="2">Uncharacterized protein</fullName>
    </submittedName>
</protein>
<accession>A0A1I7EWE5</accession>
<evidence type="ECO:0000256" key="1">
    <source>
        <dbReference type="SAM" id="Phobius"/>
    </source>
</evidence>
<dbReference type="RefSeq" id="WP_218164793.1">
    <property type="nucleotide sequence ID" value="NZ_FPBO01000001.1"/>
</dbReference>
<keyword evidence="3" id="KW-1185">Reference proteome</keyword>
<proteinExistence type="predicted"/>
<feature type="transmembrane region" description="Helical" evidence="1">
    <location>
        <begin position="12"/>
        <end position="29"/>
    </location>
</feature>
<keyword evidence="1" id="KW-0472">Membrane</keyword>
<dbReference type="EMBL" id="FPBO01000001">
    <property type="protein sequence ID" value="SFU28209.1"/>
    <property type="molecule type" value="Genomic_DNA"/>
</dbReference>
<dbReference type="AlphaFoldDB" id="A0A1I7EWE5"/>